<feature type="region of interest" description="Disordered" evidence="1">
    <location>
        <begin position="1"/>
        <end position="43"/>
    </location>
</feature>
<proteinExistence type="predicted"/>
<organism evidence="4 5">
    <name type="scientific">Streptomyces umbrinus</name>
    <dbReference type="NCBI Taxonomy" id="67370"/>
    <lineage>
        <taxon>Bacteria</taxon>
        <taxon>Bacillati</taxon>
        <taxon>Actinomycetota</taxon>
        <taxon>Actinomycetes</taxon>
        <taxon>Kitasatosporales</taxon>
        <taxon>Streptomycetaceae</taxon>
        <taxon>Streptomyces</taxon>
        <taxon>Streptomyces phaeochromogenes group</taxon>
    </lineage>
</organism>
<reference evidence="4 5" key="1">
    <citation type="submission" date="2023-07" db="EMBL/GenBank/DDBJ databases">
        <title>Comparative genomics of wheat-associated soil bacteria to identify genetic determinants of phenazine resistance.</title>
        <authorList>
            <person name="Mouncey N."/>
        </authorList>
    </citation>
    <scope>NUCLEOTIDE SEQUENCE [LARGE SCALE GENOMIC DNA]</scope>
    <source>
        <strain evidence="4 5">V2I4</strain>
    </source>
</reference>
<dbReference type="Pfam" id="PF02517">
    <property type="entry name" value="Rce1-like"/>
    <property type="match status" value="1"/>
</dbReference>
<accession>A0ABU0TCH5</accession>
<feature type="compositionally biased region" description="Polar residues" evidence="1">
    <location>
        <begin position="28"/>
        <end position="39"/>
    </location>
</feature>
<keyword evidence="2" id="KW-0812">Transmembrane</keyword>
<feature type="transmembrane region" description="Helical" evidence="2">
    <location>
        <begin position="206"/>
        <end position="226"/>
    </location>
</feature>
<feature type="transmembrane region" description="Helical" evidence="2">
    <location>
        <begin position="337"/>
        <end position="360"/>
    </location>
</feature>
<feature type="compositionally biased region" description="Basic and acidic residues" evidence="1">
    <location>
        <begin position="9"/>
        <end position="21"/>
    </location>
</feature>
<sequence>MPDNAAAARRPDLADLAHEEQDAGATGARTTDSTSQSSVAGRPPVSWSAARAYVLVLTLFALAGGPHLAGAVVAVVQQSGAEVPLEVLRIEEIGRLVGLAGAEVWLLGLILTRPRPQGTRWPLRQVTVLVGSLAVIVADEAGEFTADRASTQIAGHLAELVVWVWLCVEVTARCGITLQRLNLAHPVRPFRKRTKAERAQKAQGELVFYAHAAAICASVFLIGVLARLPGPVLKGDQATAAGVPDLGPHLAHALWSATVEEVLATAVVVAVLTAARRPLWEVLLVTALMRALPHLYLGLWPALAVLPLGITAGWLYHRYRRVIPLILAHATYNVVNILFGMPPLLGVCVIMLAGVGWSWLESRTAQVARRTRSKLP</sequence>
<evidence type="ECO:0000313" key="5">
    <source>
        <dbReference type="Proteomes" id="UP001230328"/>
    </source>
</evidence>
<dbReference type="InterPro" id="IPR003675">
    <property type="entry name" value="Rce1/LyrA-like_dom"/>
</dbReference>
<dbReference type="EMBL" id="JAUSZI010000002">
    <property type="protein sequence ID" value="MDQ1033465.1"/>
    <property type="molecule type" value="Genomic_DNA"/>
</dbReference>
<gene>
    <name evidence="4" type="ORF">QF035_011047</name>
</gene>
<protein>
    <recommendedName>
        <fullName evidence="3">CAAX prenyl protease 2/Lysostaphin resistance protein A-like domain-containing protein</fullName>
    </recommendedName>
</protein>
<dbReference type="Proteomes" id="UP001230328">
    <property type="component" value="Unassembled WGS sequence"/>
</dbReference>
<feature type="transmembrane region" description="Helical" evidence="2">
    <location>
        <begin position="52"/>
        <end position="73"/>
    </location>
</feature>
<evidence type="ECO:0000259" key="3">
    <source>
        <dbReference type="Pfam" id="PF02517"/>
    </source>
</evidence>
<dbReference type="RefSeq" id="WP_307530746.1">
    <property type="nucleotide sequence ID" value="NZ_JAUSZI010000002.1"/>
</dbReference>
<evidence type="ECO:0000256" key="1">
    <source>
        <dbReference type="SAM" id="MobiDB-lite"/>
    </source>
</evidence>
<evidence type="ECO:0000256" key="2">
    <source>
        <dbReference type="SAM" id="Phobius"/>
    </source>
</evidence>
<comment type="caution">
    <text evidence="4">The sequence shown here is derived from an EMBL/GenBank/DDBJ whole genome shotgun (WGS) entry which is preliminary data.</text>
</comment>
<name>A0ABU0TCH5_9ACTN</name>
<feature type="transmembrane region" description="Helical" evidence="2">
    <location>
        <begin position="295"/>
        <end position="317"/>
    </location>
</feature>
<keyword evidence="2" id="KW-1133">Transmembrane helix</keyword>
<evidence type="ECO:0000313" key="4">
    <source>
        <dbReference type="EMBL" id="MDQ1033465.1"/>
    </source>
</evidence>
<feature type="transmembrane region" description="Helical" evidence="2">
    <location>
        <begin position="253"/>
        <end position="275"/>
    </location>
</feature>
<feature type="transmembrane region" description="Helical" evidence="2">
    <location>
        <begin position="93"/>
        <end position="111"/>
    </location>
</feature>
<feature type="domain" description="CAAX prenyl protease 2/Lysostaphin resistance protein A-like" evidence="3">
    <location>
        <begin position="251"/>
        <end position="335"/>
    </location>
</feature>
<keyword evidence="5" id="KW-1185">Reference proteome</keyword>
<keyword evidence="2" id="KW-0472">Membrane</keyword>